<name>A0ABV9DK44_9BACI</name>
<dbReference type="Pfam" id="PF12671">
    <property type="entry name" value="Amidase_6"/>
    <property type="match status" value="1"/>
</dbReference>
<reference evidence="4" key="1">
    <citation type="journal article" date="2019" name="Int. J. Syst. Evol. Microbiol.">
        <title>The Global Catalogue of Microorganisms (GCM) 10K type strain sequencing project: providing services to taxonomists for standard genome sequencing and annotation.</title>
        <authorList>
            <consortium name="The Broad Institute Genomics Platform"/>
            <consortium name="The Broad Institute Genome Sequencing Center for Infectious Disease"/>
            <person name="Wu L."/>
            <person name="Ma J."/>
        </authorList>
    </citation>
    <scope>NUCLEOTIDE SEQUENCE [LARGE SCALE GENOMIC DNA]</scope>
    <source>
        <strain evidence="4">CGMCC 4.7426</strain>
    </source>
</reference>
<feature type="region of interest" description="Disordered" evidence="1">
    <location>
        <begin position="95"/>
        <end position="118"/>
    </location>
</feature>
<dbReference type="PANTHER" id="PTHR40032:SF1">
    <property type="entry name" value="EXPORTED PROTEIN"/>
    <property type="match status" value="1"/>
</dbReference>
<evidence type="ECO:0000259" key="2">
    <source>
        <dbReference type="Pfam" id="PF12671"/>
    </source>
</evidence>
<sequence length="281" mass="33380">MDEIKKTWLDFFQKEETEEEWWERKKAVFRDRDAEIVKISGEGHLFERMRHSNQSFYQYLLHLSFLVKQRGQFIREEQVVPYRFQLKNGRVTEHHVVERQDSTNEEPTMSSENKRDPAETRFSYNRHAAVQYAERWWNSYNPAYRKFDVDCTNFISQCLYAGGAPMRGAPNRGEGWWYQGDNWSYSWAVAHSLRWYLSGSQAGLKGKEVESASNLLLGDVICYDFQGDGRWDHNTIVVAMDAYGMPLVNAHTDNSRHRYWSYEDSTAWTPEIQYKFFRIGE</sequence>
<dbReference type="RefSeq" id="WP_390296591.1">
    <property type="nucleotide sequence ID" value="NZ_JBHSFU010000007.1"/>
</dbReference>
<organism evidence="3 4">
    <name type="scientific">Virgibacillus kekensis</name>
    <dbReference type="NCBI Taxonomy" id="202261"/>
    <lineage>
        <taxon>Bacteria</taxon>
        <taxon>Bacillati</taxon>
        <taxon>Bacillota</taxon>
        <taxon>Bacilli</taxon>
        <taxon>Bacillales</taxon>
        <taxon>Bacillaceae</taxon>
        <taxon>Virgibacillus</taxon>
    </lineage>
</organism>
<accession>A0ABV9DK44</accession>
<dbReference type="PANTHER" id="PTHR40032">
    <property type="entry name" value="EXPORTED PROTEIN-RELATED"/>
    <property type="match status" value="1"/>
</dbReference>
<evidence type="ECO:0000313" key="3">
    <source>
        <dbReference type="EMBL" id="MFC4559091.1"/>
    </source>
</evidence>
<comment type="caution">
    <text evidence="3">The sequence shown here is derived from an EMBL/GenBank/DDBJ whole genome shotgun (WGS) entry which is preliminary data.</text>
</comment>
<dbReference type="EMBL" id="JBHSFU010000007">
    <property type="protein sequence ID" value="MFC4559091.1"/>
    <property type="molecule type" value="Genomic_DNA"/>
</dbReference>
<proteinExistence type="predicted"/>
<gene>
    <name evidence="3" type="ORF">ACFO3D_12910</name>
</gene>
<evidence type="ECO:0000256" key="1">
    <source>
        <dbReference type="SAM" id="MobiDB-lite"/>
    </source>
</evidence>
<protein>
    <submittedName>
        <fullName evidence="3">Amidase domain-containing protein</fullName>
    </submittedName>
</protein>
<dbReference type="InterPro" id="IPR024301">
    <property type="entry name" value="Amidase_6"/>
</dbReference>
<keyword evidence="4" id="KW-1185">Reference proteome</keyword>
<dbReference type="Proteomes" id="UP001595989">
    <property type="component" value="Unassembled WGS sequence"/>
</dbReference>
<feature type="domain" description="Putative amidase" evidence="2">
    <location>
        <begin position="123"/>
        <end position="275"/>
    </location>
</feature>
<evidence type="ECO:0000313" key="4">
    <source>
        <dbReference type="Proteomes" id="UP001595989"/>
    </source>
</evidence>